<dbReference type="eggNOG" id="COG0860">
    <property type="taxonomic scope" value="Bacteria"/>
</dbReference>
<accession>F6DQH2</accession>
<dbReference type="InterPro" id="IPR008756">
    <property type="entry name" value="Peptidase_M56"/>
</dbReference>
<dbReference type="CDD" id="cd02696">
    <property type="entry name" value="MurNAc-LAA"/>
    <property type="match status" value="1"/>
</dbReference>
<dbReference type="GO" id="GO:0009253">
    <property type="term" value="P:peptidoglycan catabolic process"/>
    <property type="evidence" value="ECO:0007669"/>
    <property type="project" value="InterPro"/>
</dbReference>
<name>F6DQH2_DESRL</name>
<reference evidence="5" key="1">
    <citation type="submission" date="2011-05" db="EMBL/GenBank/DDBJ databases">
        <title>Complete sequence of Desulfotomaculum ruminis DSM 2154.</title>
        <authorList>
            <person name="Lucas S."/>
            <person name="Copeland A."/>
            <person name="Lapidus A."/>
            <person name="Cheng J.-F."/>
            <person name="Goodwin L."/>
            <person name="Pitluck S."/>
            <person name="Lu M."/>
            <person name="Detter J.C."/>
            <person name="Han C."/>
            <person name="Tapia R."/>
            <person name="Land M."/>
            <person name="Hauser L."/>
            <person name="Kyrpides N."/>
            <person name="Ivanova N."/>
            <person name="Mikhailova N."/>
            <person name="Pagani I."/>
            <person name="Stams A.J.M."/>
            <person name="Plugge C.M."/>
            <person name="Muyzer G."/>
            <person name="Kuever J."/>
            <person name="Parshina S.N."/>
            <person name="Ivanova A.E."/>
            <person name="Nazina T.N."/>
            <person name="Brambilla E."/>
            <person name="Spring S."/>
            <person name="Klenk H.-P."/>
            <person name="Woyke T."/>
        </authorList>
    </citation>
    <scope>NUCLEOTIDE SEQUENCE [LARGE SCALE GENOMIC DNA]</scope>
    <source>
        <strain evidence="5">ATCC 23193 / DSM 2154 / NCIB 8452 / DL</strain>
    </source>
</reference>
<feature type="transmembrane region" description="Helical" evidence="2">
    <location>
        <begin position="335"/>
        <end position="353"/>
    </location>
</feature>
<dbReference type="InterPro" id="IPR002508">
    <property type="entry name" value="MurNAc-LAA_cat"/>
</dbReference>
<feature type="transmembrane region" description="Helical" evidence="2">
    <location>
        <begin position="286"/>
        <end position="314"/>
    </location>
</feature>
<feature type="transmembrane region" description="Helical" evidence="2">
    <location>
        <begin position="38"/>
        <end position="56"/>
    </location>
</feature>
<dbReference type="Pfam" id="PF05569">
    <property type="entry name" value="Peptidase_M56"/>
    <property type="match status" value="1"/>
</dbReference>
<dbReference type="eggNOG" id="COG4219">
    <property type="taxonomic scope" value="Bacteria"/>
</dbReference>
<dbReference type="GO" id="GO:0008745">
    <property type="term" value="F:N-acetylmuramoyl-L-alanine amidase activity"/>
    <property type="evidence" value="ECO:0007669"/>
    <property type="project" value="InterPro"/>
</dbReference>
<dbReference type="Pfam" id="PF01520">
    <property type="entry name" value="Amidase_3"/>
    <property type="match status" value="1"/>
</dbReference>
<evidence type="ECO:0000313" key="5">
    <source>
        <dbReference type="Proteomes" id="UP000009234"/>
    </source>
</evidence>
<feature type="region of interest" description="Disordered" evidence="1">
    <location>
        <begin position="97"/>
        <end position="118"/>
    </location>
</feature>
<proteinExistence type="predicted"/>
<dbReference type="Gene3D" id="3.30.2010.10">
    <property type="entry name" value="Metalloproteases ('zincins'), catalytic domain"/>
    <property type="match status" value="1"/>
</dbReference>
<evidence type="ECO:0000313" key="4">
    <source>
        <dbReference type="EMBL" id="AEG60866.1"/>
    </source>
</evidence>
<dbReference type="PANTHER" id="PTHR34978:SF3">
    <property type="entry name" value="SLR0241 PROTEIN"/>
    <property type="match status" value="1"/>
</dbReference>
<evidence type="ECO:0000259" key="3">
    <source>
        <dbReference type="SMART" id="SM00646"/>
    </source>
</evidence>
<dbReference type="PANTHER" id="PTHR34978">
    <property type="entry name" value="POSSIBLE SENSOR-TRANSDUCER PROTEIN BLAR"/>
    <property type="match status" value="1"/>
</dbReference>
<dbReference type="KEGG" id="dru:Desru_2640"/>
<dbReference type="Proteomes" id="UP000009234">
    <property type="component" value="Chromosome"/>
</dbReference>
<reference evidence="4 5" key="2">
    <citation type="journal article" date="2012" name="Stand. Genomic Sci.">
        <title>Complete genome sequence of the sulfate-reducing firmicute Desulfotomaculum ruminis type strain (DL(T)).</title>
        <authorList>
            <person name="Spring S."/>
            <person name="Visser M."/>
            <person name="Lu M."/>
            <person name="Copeland A."/>
            <person name="Lapidus A."/>
            <person name="Lucas S."/>
            <person name="Cheng J.F."/>
            <person name="Han C."/>
            <person name="Tapia R."/>
            <person name="Goodwin L.A."/>
            <person name="Pitluck S."/>
            <person name="Ivanova N."/>
            <person name="Land M."/>
            <person name="Hauser L."/>
            <person name="Larimer F."/>
            <person name="Rohde M."/>
            <person name="Goker M."/>
            <person name="Detter J.C."/>
            <person name="Kyrpides N.C."/>
            <person name="Woyke T."/>
            <person name="Schaap P.J."/>
            <person name="Plugge C.M."/>
            <person name="Muyzer G."/>
            <person name="Kuever J."/>
            <person name="Pereira I.A."/>
            <person name="Parshina S.N."/>
            <person name="Bernier-Latmani R."/>
            <person name="Stams A.J."/>
            <person name="Klenk H.P."/>
        </authorList>
    </citation>
    <scope>NUCLEOTIDE SEQUENCE [LARGE SCALE GENOMIC DNA]</scope>
    <source>
        <strain evidence="5">ATCC 23193 / DSM 2154 / NCIB 8452 / DL</strain>
    </source>
</reference>
<dbReference type="AlphaFoldDB" id="F6DQH2"/>
<feature type="transmembrane region" description="Helical" evidence="2">
    <location>
        <begin position="125"/>
        <end position="151"/>
    </location>
</feature>
<gene>
    <name evidence="4" type="ordered locus">Desru_2640</name>
</gene>
<keyword evidence="2" id="KW-1133">Transmembrane helix</keyword>
<dbReference type="Gene3D" id="3.40.630.40">
    <property type="entry name" value="Zn-dependent exopeptidases"/>
    <property type="match status" value="1"/>
</dbReference>
<feature type="domain" description="MurNAc-LAA" evidence="3">
    <location>
        <begin position="546"/>
        <end position="675"/>
    </location>
</feature>
<feature type="transmembrane region" description="Helical" evidence="2">
    <location>
        <begin position="237"/>
        <end position="260"/>
    </location>
</feature>
<keyword evidence="5" id="KW-1185">Reference proteome</keyword>
<dbReference type="RefSeq" id="WP_013842622.1">
    <property type="nucleotide sequence ID" value="NC_015589.1"/>
</dbReference>
<feature type="compositionally biased region" description="Pro residues" evidence="1">
    <location>
        <begin position="103"/>
        <end position="114"/>
    </location>
</feature>
<dbReference type="HOGENOM" id="CLU_482925_0_0_9"/>
<evidence type="ECO:0000256" key="2">
    <source>
        <dbReference type="SAM" id="Phobius"/>
    </source>
</evidence>
<dbReference type="OrthoDB" id="9816453at2"/>
<dbReference type="STRING" id="696281.Desru_2640"/>
<keyword evidence="2" id="KW-0472">Membrane</keyword>
<keyword evidence="2" id="KW-0812">Transmembrane</keyword>
<feature type="transmembrane region" description="Helical" evidence="2">
    <location>
        <begin position="6"/>
        <end position="26"/>
    </location>
</feature>
<dbReference type="EMBL" id="CP002780">
    <property type="protein sequence ID" value="AEG60866.1"/>
    <property type="molecule type" value="Genomic_DNA"/>
</dbReference>
<dbReference type="CDD" id="cd07341">
    <property type="entry name" value="M56_BlaR1_MecR1_like"/>
    <property type="match status" value="1"/>
</dbReference>
<dbReference type="InterPro" id="IPR052173">
    <property type="entry name" value="Beta-lactam_resp_regulator"/>
</dbReference>
<evidence type="ECO:0000256" key="1">
    <source>
        <dbReference type="SAM" id="MobiDB-lite"/>
    </source>
</evidence>
<dbReference type="SUPFAM" id="SSF53187">
    <property type="entry name" value="Zn-dependent exopeptidases"/>
    <property type="match status" value="1"/>
</dbReference>
<organism evidence="4 5">
    <name type="scientific">Desulforamulus ruminis (strain ATCC 23193 / DSM 2154 / NCIMB 8452 / DL)</name>
    <name type="common">Desulfotomaculum ruminis</name>
    <dbReference type="NCBI Taxonomy" id="696281"/>
    <lineage>
        <taxon>Bacteria</taxon>
        <taxon>Bacillati</taxon>
        <taxon>Bacillota</taxon>
        <taxon>Clostridia</taxon>
        <taxon>Eubacteriales</taxon>
        <taxon>Peptococcaceae</taxon>
        <taxon>Desulforamulus</taxon>
    </lineage>
</organism>
<dbReference type="SMART" id="SM00646">
    <property type="entry name" value="Ami_3"/>
    <property type="match status" value="1"/>
</dbReference>
<sequence length="694" mass="77457">MLQLLLMWIVKTSFMGTLVALGILLFKKLMGSRLNPRLAYLIWFLLLCRLMMPFNIESSFSVFNLFTYAAEQSQGFVGNEPGEKKLYEIVGPHDWKNTEPGTSPEPPQPNPPGGRMPSLGPENSLSLVTVLGGIWLLGFIFMIGLLIFSWVRFNRHLKRCSPCVSLRLQKIFSETKAKLHIRENIQIIQDNRARTPSFFSITAPKLILPRDMDSKLSDDELQYVFMHELMHYKRKDLYVTWLVSLLRSVHWFNPLLWYAFYKMECDCESACDADVLKRLDPARYSAYGMAIIKVIATFAAGKAAVVQVSAGKSFKDMQRRMTMISKFQNHQGKKRCSLILPVIAVVLGVLFLTNPLGGAKEAKAGSLVDISLLNRTVSEAGKKIDTPIYYDEIHKRIVVKKTEKVKSAGDVQQMDDYLGKKYTFAVEGTCTPGSFTIHQGLIDSVSLENKGGKVLLTVQEKQIAAFASSEDSENIYFAAKHPWEVYDQIIVVDPAHGGQDNGAENGETKEKDLTLALAKKIEAIANHTKDNKLKIYLTRQTDTKLELKERKAFAYSVGGAIINLHYNNAPPGRAETLHGTETYYFADNALSKKLAEGIHSSLVGDLATQNRGCIPGNMYMINDNNTGEFLSKNHALPLPSVIVEIAYLSNSEDLKRILAEDFTEKAALSILNGLMAYYGYDGTFTAIPDSPAGA</sequence>
<protein>
    <submittedName>
        <fullName evidence="4">Peptidase M56 BlaR1</fullName>
    </submittedName>
</protein>